<evidence type="ECO:0000313" key="2">
    <source>
        <dbReference type="EMBL" id="MBT0724109.1"/>
    </source>
</evidence>
<protein>
    <submittedName>
        <fullName evidence="2">Uncharacterized protein</fullName>
    </submittedName>
</protein>
<feature type="chain" id="PRO_5045364270" evidence="1">
    <location>
        <begin position="23"/>
        <end position="246"/>
    </location>
</feature>
<feature type="signal peptide" evidence="1">
    <location>
        <begin position="1"/>
        <end position="22"/>
    </location>
</feature>
<organism evidence="2 3">
    <name type="scientific">Rosenbergiella gaditana</name>
    <dbReference type="NCBI Taxonomy" id="2726987"/>
    <lineage>
        <taxon>Bacteria</taxon>
        <taxon>Pseudomonadati</taxon>
        <taxon>Pseudomonadota</taxon>
        <taxon>Gammaproteobacteria</taxon>
        <taxon>Enterobacterales</taxon>
        <taxon>Erwiniaceae</taxon>
        <taxon>Rosenbergiella</taxon>
    </lineage>
</organism>
<evidence type="ECO:0000256" key="1">
    <source>
        <dbReference type="SAM" id="SignalP"/>
    </source>
</evidence>
<comment type="caution">
    <text evidence="2">The sequence shown here is derived from an EMBL/GenBank/DDBJ whole genome shotgun (WGS) entry which is preliminary data.</text>
</comment>
<dbReference type="RefSeq" id="WP_214236795.1">
    <property type="nucleotide sequence ID" value="NZ_JABBFR010000006.1"/>
</dbReference>
<evidence type="ECO:0000313" key="3">
    <source>
        <dbReference type="Proteomes" id="UP000790096"/>
    </source>
</evidence>
<dbReference type="Proteomes" id="UP000790096">
    <property type="component" value="Unassembled WGS sequence"/>
</dbReference>
<sequence length="246" mass="26523">MVFFKHSVLATALLGFAGFCVAATPSMNWKIKSSEPINQITFGITINAAAPVDEFYYANQFGFTGGGGIGYTGIQPTKNTQDGKRQFMVLFSSFRKDTSTNHKNCKGGADGAKAGATCRLYVPGKLGDTFLFKVKKEGRFLTGTTLNTNTGREDVIGQWEVGESAGDLAGSQISWIENYKMNNPNFKLTCDNKVWPYYEVKFLPPTGNDGKLQGTISTLSSGSSACPGAITWTHDETGTLVKGGFK</sequence>
<gene>
    <name evidence="2" type="ORF">HH682_06580</name>
</gene>
<name>A0ABS5SVR3_9GAMM</name>
<accession>A0ABS5SVR3</accession>
<keyword evidence="3" id="KW-1185">Reference proteome</keyword>
<reference evidence="2 3" key="1">
    <citation type="submission" date="2020-04" db="EMBL/GenBank/DDBJ databases">
        <title>Genome sequencing of Rosenbergiella species.</title>
        <authorList>
            <person name="Alvarez-Perez S."/>
            <person name="Lievens B."/>
        </authorList>
    </citation>
    <scope>NUCLEOTIDE SEQUENCE [LARGE SCALE GENOMIC DNA]</scope>
    <source>
        <strain evidence="2 3">S61</strain>
    </source>
</reference>
<dbReference type="EMBL" id="JABBFR010000006">
    <property type="protein sequence ID" value="MBT0724109.1"/>
    <property type="molecule type" value="Genomic_DNA"/>
</dbReference>
<proteinExistence type="predicted"/>
<keyword evidence="1" id="KW-0732">Signal</keyword>